<dbReference type="EMBL" id="LDAU01000089">
    <property type="protein sequence ID" value="KRX07063.1"/>
    <property type="molecule type" value="Genomic_DNA"/>
</dbReference>
<feature type="region of interest" description="Disordered" evidence="1">
    <location>
        <begin position="199"/>
        <end position="256"/>
    </location>
</feature>
<dbReference type="InParanoid" id="A0A0V0QXQ3"/>
<protein>
    <submittedName>
        <fullName evidence="3">Beta-lactamase/transpeptidase-like protein</fullName>
    </submittedName>
</protein>
<feature type="domain" description="Peptidase S11 D-alanyl-D-alanine carboxypeptidase A N-terminal" evidence="2">
    <location>
        <begin position="1"/>
        <end position="118"/>
    </location>
</feature>
<evidence type="ECO:0000256" key="1">
    <source>
        <dbReference type="SAM" id="MobiDB-lite"/>
    </source>
</evidence>
<evidence type="ECO:0000313" key="3">
    <source>
        <dbReference type="EMBL" id="KRX07063.1"/>
    </source>
</evidence>
<dbReference type="SUPFAM" id="SSF56601">
    <property type="entry name" value="beta-lactamase/transpeptidase-like"/>
    <property type="match status" value="1"/>
</dbReference>
<evidence type="ECO:0000259" key="2">
    <source>
        <dbReference type="Pfam" id="PF00768"/>
    </source>
</evidence>
<proteinExistence type="predicted"/>
<sequence length="256" mass="29806">MNMMAKQLGLLNTKYANPHGLNCIYNKSSSEDQARLVSIAVANCKMFCQIVDTVSYECEIQMAGGKSRQQKWQNTNYLLGKVGCIGTKTGITPWAGACMATQFKINGINLIIVLLKASYIDYRFTESIKLLKHVLQKKEEWDFMKKNQNCLIKQYRNQQLYDQIDQELILLNEKIKNGQSNNQIQQEYSEKIIMVNQNQKQIDQDKTQQQKLNQDDSQEQKEYDSNDTSFDENDDCDYEEFDEEEETQNQDIIQNE</sequence>
<name>A0A0V0QXQ3_PSEPJ</name>
<dbReference type="GO" id="GO:0009002">
    <property type="term" value="F:serine-type D-Ala-D-Ala carboxypeptidase activity"/>
    <property type="evidence" value="ECO:0007669"/>
    <property type="project" value="InterPro"/>
</dbReference>
<keyword evidence="4" id="KW-1185">Reference proteome</keyword>
<dbReference type="GO" id="GO:0006508">
    <property type="term" value="P:proteolysis"/>
    <property type="evidence" value="ECO:0007669"/>
    <property type="project" value="InterPro"/>
</dbReference>
<dbReference type="Proteomes" id="UP000054937">
    <property type="component" value="Unassembled WGS sequence"/>
</dbReference>
<gene>
    <name evidence="3" type="ORF">PPERSA_08740</name>
</gene>
<dbReference type="InterPro" id="IPR001967">
    <property type="entry name" value="Peptidase_S11_N"/>
</dbReference>
<comment type="caution">
    <text evidence="3">The sequence shown here is derived from an EMBL/GenBank/DDBJ whole genome shotgun (WGS) entry which is preliminary data.</text>
</comment>
<accession>A0A0V0QXQ3</accession>
<dbReference type="Pfam" id="PF00768">
    <property type="entry name" value="Peptidase_S11"/>
    <property type="match status" value="1"/>
</dbReference>
<evidence type="ECO:0000313" key="4">
    <source>
        <dbReference type="Proteomes" id="UP000054937"/>
    </source>
</evidence>
<dbReference type="AlphaFoldDB" id="A0A0V0QXQ3"/>
<dbReference type="PANTHER" id="PTHR21581">
    <property type="entry name" value="D-ALANYL-D-ALANINE CARBOXYPEPTIDASE"/>
    <property type="match status" value="1"/>
</dbReference>
<dbReference type="PANTHER" id="PTHR21581:SF6">
    <property type="entry name" value="TRAFFICKING PROTEIN PARTICLE COMPLEX SUBUNIT 12"/>
    <property type="match status" value="1"/>
</dbReference>
<dbReference type="Gene3D" id="3.40.710.10">
    <property type="entry name" value="DD-peptidase/beta-lactamase superfamily"/>
    <property type="match status" value="1"/>
</dbReference>
<dbReference type="InterPro" id="IPR012338">
    <property type="entry name" value="Beta-lactam/transpept-like"/>
</dbReference>
<feature type="compositionally biased region" description="Acidic residues" evidence="1">
    <location>
        <begin position="229"/>
        <end position="248"/>
    </location>
</feature>
<organism evidence="3 4">
    <name type="scientific">Pseudocohnilembus persalinus</name>
    <name type="common">Ciliate</name>
    <dbReference type="NCBI Taxonomy" id="266149"/>
    <lineage>
        <taxon>Eukaryota</taxon>
        <taxon>Sar</taxon>
        <taxon>Alveolata</taxon>
        <taxon>Ciliophora</taxon>
        <taxon>Intramacronucleata</taxon>
        <taxon>Oligohymenophorea</taxon>
        <taxon>Scuticociliatia</taxon>
        <taxon>Philasterida</taxon>
        <taxon>Pseudocohnilembidae</taxon>
        <taxon>Pseudocohnilembus</taxon>
    </lineage>
</organism>
<reference evidence="3 4" key="1">
    <citation type="journal article" date="2015" name="Sci. Rep.">
        <title>Genome of the facultative scuticociliatosis pathogen Pseudocohnilembus persalinus provides insight into its virulence through horizontal gene transfer.</title>
        <authorList>
            <person name="Xiong J."/>
            <person name="Wang G."/>
            <person name="Cheng J."/>
            <person name="Tian M."/>
            <person name="Pan X."/>
            <person name="Warren A."/>
            <person name="Jiang C."/>
            <person name="Yuan D."/>
            <person name="Miao W."/>
        </authorList>
    </citation>
    <scope>NUCLEOTIDE SEQUENCE [LARGE SCALE GENOMIC DNA]</scope>
    <source>
        <strain evidence="3">36N120E</strain>
    </source>
</reference>